<evidence type="ECO:0000256" key="8">
    <source>
        <dbReference type="SAM" id="MobiDB-lite"/>
    </source>
</evidence>
<evidence type="ECO:0000256" key="7">
    <source>
        <dbReference type="ARBA" id="ARBA00023306"/>
    </source>
</evidence>
<dbReference type="Proteomes" id="UP000190286">
    <property type="component" value="Unassembled WGS sequence"/>
</dbReference>
<feature type="compositionally biased region" description="Low complexity" evidence="8">
    <location>
        <begin position="44"/>
        <end position="53"/>
    </location>
</feature>
<dbReference type="PROSITE" id="PS51779">
    <property type="entry name" value="POTRA"/>
    <property type="match status" value="1"/>
</dbReference>
<feature type="compositionally biased region" description="Basic residues" evidence="8">
    <location>
        <begin position="1"/>
        <end position="11"/>
    </location>
</feature>
<dbReference type="InterPro" id="IPR034746">
    <property type="entry name" value="POTRA"/>
</dbReference>
<reference evidence="11 12" key="1">
    <citation type="submission" date="2017-02" db="EMBL/GenBank/DDBJ databases">
        <authorList>
            <person name="Peterson S.W."/>
        </authorList>
    </citation>
    <scope>NUCLEOTIDE SEQUENCE [LARGE SCALE GENOMIC DNA]</scope>
    <source>
        <strain evidence="11 12">ATCC 27749</strain>
    </source>
</reference>
<accession>A0A1T4WZD5</accession>
<name>A0A1T4WZD5_9FIRM</name>
<feature type="domain" description="POTRA" evidence="10">
    <location>
        <begin position="116"/>
        <end position="193"/>
    </location>
</feature>
<feature type="region of interest" description="Disordered" evidence="8">
    <location>
        <begin position="1"/>
        <end position="79"/>
    </location>
</feature>
<dbReference type="GeneID" id="93337677"/>
<keyword evidence="2" id="KW-1003">Cell membrane</keyword>
<evidence type="ECO:0000256" key="2">
    <source>
        <dbReference type="ARBA" id="ARBA00022475"/>
    </source>
</evidence>
<dbReference type="AlphaFoldDB" id="A0A1T4WZD5"/>
<feature type="compositionally biased region" description="Pro residues" evidence="8">
    <location>
        <begin position="365"/>
        <end position="376"/>
    </location>
</feature>
<evidence type="ECO:0000256" key="4">
    <source>
        <dbReference type="ARBA" id="ARBA00022692"/>
    </source>
</evidence>
<evidence type="ECO:0000259" key="10">
    <source>
        <dbReference type="PROSITE" id="PS51779"/>
    </source>
</evidence>
<keyword evidence="6 9" id="KW-0472">Membrane</keyword>
<protein>
    <submittedName>
        <fullName evidence="11">POTRA domain-containing protein, FtsQ-type</fullName>
    </submittedName>
</protein>
<feature type="transmembrane region" description="Helical" evidence="9">
    <location>
        <begin position="94"/>
        <end position="116"/>
    </location>
</feature>
<dbReference type="Pfam" id="PF08478">
    <property type="entry name" value="POTRA_1"/>
    <property type="match status" value="1"/>
</dbReference>
<evidence type="ECO:0000313" key="11">
    <source>
        <dbReference type="EMBL" id="SKA82722.1"/>
    </source>
</evidence>
<evidence type="ECO:0000256" key="3">
    <source>
        <dbReference type="ARBA" id="ARBA00022618"/>
    </source>
</evidence>
<sequence length="388" mass="42708">MDRNQRSRRQKSANGSYAQQPRRSMGSRLGLEKRNAPRPKAPPEKAAPALHAPPRQRPAQEINPQKAGYRPGTPRRTRRVTQAEIIRAKRRRRLLGALGVLAVLAVGAFVSINLLFKVTIFRVESYDRSQPVDTGIYTSDELIEALGIEKNSNLFAFSTAEKTRQLALQFPYLEHVAVEIQLPAAVIIKVEPATERFACMYSGGWMVLSDSLKILRTDVSQPDGLILLTMSLPTDFSPVVGQNIEPKSYNSLLSETQQATAETAGLQASALQTLTEMRDGLQENNLFDGTTALNIQDLSDIEFTYQNRVQVLLGSETNLAYKLRLAAAALTDPEKGLATGDKGVLDISTQRSDGDIRAYFDPDIPEPTPAPEPTPSPEEETDPEGPTE</sequence>
<dbReference type="GO" id="GO:0016020">
    <property type="term" value="C:membrane"/>
    <property type="evidence" value="ECO:0007669"/>
    <property type="project" value="UniProtKB-SubCell"/>
</dbReference>
<evidence type="ECO:0000256" key="5">
    <source>
        <dbReference type="ARBA" id="ARBA00022989"/>
    </source>
</evidence>
<dbReference type="STRING" id="745368.SAMN02745178_01201"/>
<dbReference type="InterPro" id="IPR013685">
    <property type="entry name" value="POTRA_FtsQ_type"/>
</dbReference>
<organism evidence="11 12">
    <name type="scientific">Gemmiger formicilis</name>
    <dbReference type="NCBI Taxonomy" id="745368"/>
    <lineage>
        <taxon>Bacteria</taxon>
        <taxon>Bacillati</taxon>
        <taxon>Bacillota</taxon>
        <taxon>Clostridia</taxon>
        <taxon>Eubacteriales</taxon>
        <taxon>Gemmiger</taxon>
    </lineage>
</organism>
<comment type="subcellular location">
    <subcellularLocation>
        <location evidence="1">Membrane</location>
    </subcellularLocation>
</comment>
<dbReference type="GO" id="GO:0051301">
    <property type="term" value="P:cell division"/>
    <property type="evidence" value="ECO:0007669"/>
    <property type="project" value="UniProtKB-KW"/>
</dbReference>
<dbReference type="OrthoDB" id="1862899at2"/>
<keyword evidence="12" id="KW-1185">Reference proteome</keyword>
<keyword evidence="3" id="KW-0132">Cell division</keyword>
<evidence type="ECO:0000256" key="1">
    <source>
        <dbReference type="ARBA" id="ARBA00004370"/>
    </source>
</evidence>
<evidence type="ECO:0000256" key="6">
    <source>
        <dbReference type="ARBA" id="ARBA00023136"/>
    </source>
</evidence>
<feature type="region of interest" description="Disordered" evidence="8">
    <location>
        <begin position="335"/>
        <end position="388"/>
    </location>
</feature>
<keyword evidence="5 9" id="KW-1133">Transmembrane helix</keyword>
<keyword evidence="4 9" id="KW-0812">Transmembrane</keyword>
<evidence type="ECO:0000256" key="9">
    <source>
        <dbReference type="SAM" id="Phobius"/>
    </source>
</evidence>
<gene>
    <name evidence="11" type="ORF">SAMN02745178_01201</name>
</gene>
<keyword evidence="7" id="KW-0131">Cell cycle</keyword>
<feature type="compositionally biased region" description="Acidic residues" evidence="8">
    <location>
        <begin position="377"/>
        <end position="388"/>
    </location>
</feature>
<evidence type="ECO:0000313" key="12">
    <source>
        <dbReference type="Proteomes" id="UP000190286"/>
    </source>
</evidence>
<feature type="compositionally biased region" description="Polar residues" evidence="8">
    <location>
        <begin position="12"/>
        <end position="22"/>
    </location>
</feature>
<proteinExistence type="predicted"/>
<dbReference type="RefSeq" id="WP_078784167.1">
    <property type="nucleotide sequence ID" value="NZ_FUYF01000005.1"/>
</dbReference>
<dbReference type="EMBL" id="FUYF01000005">
    <property type="protein sequence ID" value="SKA82722.1"/>
    <property type="molecule type" value="Genomic_DNA"/>
</dbReference>